<dbReference type="Pfam" id="PF02136">
    <property type="entry name" value="NTF2"/>
    <property type="match status" value="1"/>
</dbReference>
<dbReference type="GO" id="GO:0003723">
    <property type="term" value="F:RNA binding"/>
    <property type="evidence" value="ECO:0007669"/>
    <property type="project" value="UniProtKB-KW"/>
</dbReference>
<keyword evidence="4" id="KW-1185">Reference proteome</keyword>
<reference evidence="3 4" key="1">
    <citation type="journal article" date="2004" name="Science">
        <title>The genome of the diatom Thalassiosira pseudonana: ecology, evolution, and metabolism.</title>
        <authorList>
            <person name="Armbrust E.V."/>
            <person name="Berges J.A."/>
            <person name="Bowler C."/>
            <person name="Green B.R."/>
            <person name="Martinez D."/>
            <person name="Putnam N.H."/>
            <person name="Zhou S."/>
            <person name="Allen A.E."/>
            <person name="Apt K.E."/>
            <person name="Bechner M."/>
            <person name="Brzezinski M.A."/>
            <person name="Chaal B.K."/>
            <person name="Chiovitti A."/>
            <person name="Davis A.K."/>
            <person name="Demarest M.S."/>
            <person name="Detter J.C."/>
            <person name="Glavina T."/>
            <person name="Goodstein D."/>
            <person name="Hadi M.Z."/>
            <person name="Hellsten U."/>
            <person name="Hildebrand M."/>
            <person name="Jenkins B.D."/>
            <person name="Jurka J."/>
            <person name="Kapitonov V.V."/>
            <person name="Kroger N."/>
            <person name="Lau W.W."/>
            <person name="Lane T.W."/>
            <person name="Larimer F.W."/>
            <person name="Lippmeier J.C."/>
            <person name="Lucas S."/>
            <person name="Medina M."/>
            <person name="Montsant A."/>
            <person name="Obornik M."/>
            <person name="Parker M.S."/>
            <person name="Palenik B."/>
            <person name="Pazour G.J."/>
            <person name="Richardson P.M."/>
            <person name="Rynearson T.A."/>
            <person name="Saito M.A."/>
            <person name="Schwartz D.C."/>
            <person name="Thamatrakoln K."/>
            <person name="Valentin K."/>
            <person name="Vardi A."/>
            <person name="Wilkerson F.P."/>
            <person name="Rokhsar D.S."/>
        </authorList>
    </citation>
    <scope>NUCLEOTIDE SEQUENCE [LARGE SCALE GENOMIC DNA]</scope>
    <source>
        <strain evidence="3 4">CCMP1335</strain>
    </source>
</reference>
<dbReference type="InterPro" id="IPR018222">
    <property type="entry name" value="Nuclear_transport_factor_2_euk"/>
</dbReference>
<dbReference type="Gene3D" id="3.10.450.50">
    <property type="match status" value="1"/>
</dbReference>
<gene>
    <name evidence="3" type="ORF">THAPSDRAFT_268080</name>
</gene>
<dbReference type="InterPro" id="IPR032710">
    <property type="entry name" value="NTF2-like_dom_sf"/>
</dbReference>
<dbReference type="InParanoid" id="B8BRG5"/>
<dbReference type="GO" id="GO:0005737">
    <property type="term" value="C:cytoplasm"/>
    <property type="evidence" value="ECO:0007669"/>
    <property type="project" value="UniProtKB-ARBA"/>
</dbReference>
<accession>B8BRG5</accession>
<dbReference type="HOGENOM" id="CLU_1465015_0_0_1"/>
<name>B8BRG5_THAPS</name>
<evidence type="ECO:0000313" key="3">
    <source>
        <dbReference type="EMBL" id="EED96538.1"/>
    </source>
</evidence>
<dbReference type="InterPro" id="IPR039539">
    <property type="entry name" value="Ras_GTPase_bind_prot"/>
</dbReference>
<sequence>MSSETPPAAAAGPSPAERIGKLFIKQYYKTLLTSPSMLNRFYQPTSCVSRGMEPNSPAMQSLISDAQAAATENGIEEDPGERVRHAFFDWAGVGTETETVDDNMNILRIDFERGAIDAQESVGGGILVVVTAHMFMPKSEHPLKPVPFVHTFFLDNSAAPGKKKQFYVKNDILRFLLPVEDEPLV</sequence>
<dbReference type="InterPro" id="IPR002075">
    <property type="entry name" value="NTF2_dom"/>
</dbReference>
<dbReference type="PROSITE" id="PS50177">
    <property type="entry name" value="NTF2_DOMAIN"/>
    <property type="match status" value="1"/>
</dbReference>
<dbReference type="KEGG" id="tps:THAPSDRAFT_268080"/>
<feature type="domain" description="NTF2" evidence="2">
    <location>
        <begin position="19"/>
        <end position="175"/>
    </location>
</feature>
<dbReference type="EMBL" id="CM000638">
    <property type="protein sequence ID" value="EED96538.1"/>
    <property type="molecule type" value="Genomic_DNA"/>
</dbReference>
<dbReference type="PaxDb" id="35128-Thaps268080"/>
<organism evidence="3 4">
    <name type="scientific">Thalassiosira pseudonana</name>
    <name type="common">Marine diatom</name>
    <name type="synonym">Cyclotella nana</name>
    <dbReference type="NCBI Taxonomy" id="35128"/>
    <lineage>
        <taxon>Eukaryota</taxon>
        <taxon>Sar</taxon>
        <taxon>Stramenopiles</taxon>
        <taxon>Ochrophyta</taxon>
        <taxon>Bacillariophyta</taxon>
        <taxon>Coscinodiscophyceae</taxon>
        <taxon>Thalassiosirophycidae</taxon>
        <taxon>Thalassiosirales</taxon>
        <taxon>Thalassiosiraceae</taxon>
        <taxon>Thalassiosira</taxon>
    </lineage>
</organism>
<dbReference type="RefSeq" id="XP_002286897.1">
    <property type="nucleotide sequence ID" value="XM_002286861.1"/>
</dbReference>
<evidence type="ECO:0000259" key="2">
    <source>
        <dbReference type="PROSITE" id="PS50177"/>
    </source>
</evidence>
<dbReference type="AlphaFoldDB" id="B8BRG5"/>
<dbReference type="FunFam" id="3.10.450.50:FF:000015">
    <property type="entry name" value="Ras GTPase-activating protein-binding protein 2"/>
    <property type="match status" value="1"/>
</dbReference>
<feature type="non-terminal residue" evidence="3">
    <location>
        <position position="185"/>
    </location>
</feature>
<dbReference type="GeneID" id="7445308"/>
<dbReference type="STRING" id="35128.B8BRG5"/>
<dbReference type="PANTHER" id="PTHR10693">
    <property type="entry name" value="RAS GTPASE-ACTIVATING PROTEIN-BINDING PROTEIN"/>
    <property type="match status" value="1"/>
</dbReference>
<dbReference type="SUPFAM" id="SSF54427">
    <property type="entry name" value="NTF2-like"/>
    <property type="match status" value="1"/>
</dbReference>
<dbReference type="PANTHER" id="PTHR10693:SF20">
    <property type="entry name" value="AT27578P"/>
    <property type="match status" value="1"/>
</dbReference>
<dbReference type="Proteomes" id="UP000001449">
    <property type="component" value="Chromosome 1"/>
</dbReference>
<evidence type="ECO:0000256" key="1">
    <source>
        <dbReference type="ARBA" id="ARBA00022884"/>
    </source>
</evidence>
<keyword evidence="1" id="KW-0694">RNA-binding</keyword>
<protein>
    <recommendedName>
        <fullName evidence="2">NTF2 domain-containing protein</fullName>
    </recommendedName>
</protein>
<evidence type="ECO:0000313" key="4">
    <source>
        <dbReference type="Proteomes" id="UP000001449"/>
    </source>
</evidence>
<reference evidence="3 4" key="2">
    <citation type="journal article" date="2008" name="Nature">
        <title>The Phaeodactylum genome reveals the evolutionary history of diatom genomes.</title>
        <authorList>
            <person name="Bowler C."/>
            <person name="Allen A.E."/>
            <person name="Badger J.H."/>
            <person name="Grimwood J."/>
            <person name="Jabbari K."/>
            <person name="Kuo A."/>
            <person name="Maheswari U."/>
            <person name="Martens C."/>
            <person name="Maumus F."/>
            <person name="Otillar R.P."/>
            <person name="Rayko E."/>
            <person name="Salamov A."/>
            <person name="Vandepoele K."/>
            <person name="Beszteri B."/>
            <person name="Gruber A."/>
            <person name="Heijde M."/>
            <person name="Katinka M."/>
            <person name="Mock T."/>
            <person name="Valentin K."/>
            <person name="Verret F."/>
            <person name="Berges J.A."/>
            <person name="Brownlee C."/>
            <person name="Cadoret J.P."/>
            <person name="Chiovitti A."/>
            <person name="Choi C.J."/>
            <person name="Coesel S."/>
            <person name="De Martino A."/>
            <person name="Detter J.C."/>
            <person name="Durkin C."/>
            <person name="Falciatore A."/>
            <person name="Fournet J."/>
            <person name="Haruta M."/>
            <person name="Huysman M.J."/>
            <person name="Jenkins B.D."/>
            <person name="Jiroutova K."/>
            <person name="Jorgensen R.E."/>
            <person name="Joubert Y."/>
            <person name="Kaplan A."/>
            <person name="Kroger N."/>
            <person name="Kroth P.G."/>
            <person name="La Roche J."/>
            <person name="Lindquist E."/>
            <person name="Lommer M."/>
            <person name="Martin-Jezequel V."/>
            <person name="Lopez P.J."/>
            <person name="Lucas S."/>
            <person name="Mangogna M."/>
            <person name="McGinnis K."/>
            <person name="Medlin L.K."/>
            <person name="Montsant A."/>
            <person name="Oudot-Le Secq M.P."/>
            <person name="Napoli C."/>
            <person name="Obornik M."/>
            <person name="Parker M.S."/>
            <person name="Petit J.L."/>
            <person name="Porcel B.M."/>
            <person name="Poulsen N."/>
            <person name="Robison M."/>
            <person name="Rychlewski L."/>
            <person name="Rynearson T.A."/>
            <person name="Schmutz J."/>
            <person name="Shapiro H."/>
            <person name="Siaut M."/>
            <person name="Stanley M."/>
            <person name="Sussman M.R."/>
            <person name="Taylor A.R."/>
            <person name="Vardi A."/>
            <person name="von Dassow P."/>
            <person name="Vyverman W."/>
            <person name="Willis A."/>
            <person name="Wyrwicz L.S."/>
            <person name="Rokhsar D.S."/>
            <person name="Weissenbach J."/>
            <person name="Armbrust E.V."/>
            <person name="Green B.R."/>
            <person name="Van de Peer Y."/>
            <person name="Grigoriev I.V."/>
        </authorList>
    </citation>
    <scope>NUCLEOTIDE SEQUENCE [LARGE SCALE GENOMIC DNA]</scope>
    <source>
        <strain evidence="3 4">CCMP1335</strain>
    </source>
</reference>
<proteinExistence type="predicted"/>